<evidence type="ECO:0000256" key="1">
    <source>
        <dbReference type="ARBA" id="ARBA00022679"/>
    </source>
</evidence>
<gene>
    <name evidence="4" type="ORF">EKO23_03270</name>
</gene>
<feature type="domain" description="Carbohydrate kinase PfkB" evidence="3">
    <location>
        <begin position="6"/>
        <end position="294"/>
    </location>
</feature>
<dbReference type="Proteomes" id="UP000295198">
    <property type="component" value="Unassembled WGS sequence"/>
</dbReference>
<dbReference type="InterPro" id="IPR029056">
    <property type="entry name" value="Ribokinase-like"/>
</dbReference>
<dbReference type="PROSITE" id="PS00583">
    <property type="entry name" value="PFKB_KINASES_1"/>
    <property type="match status" value="1"/>
</dbReference>
<proteinExistence type="predicted"/>
<reference evidence="4 5" key="1">
    <citation type="submission" date="2019-01" db="EMBL/GenBank/DDBJ databases">
        <title>Nocardioides guangzhouensis sp. nov., an actinobacterium isolated from soil.</title>
        <authorList>
            <person name="Fu Y."/>
            <person name="Cai Y."/>
            <person name="Lin Z."/>
            <person name="Chen P."/>
        </authorList>
    </citation>
    <scope>NUCLEOTIDE SEQUENCE [LARGE SCALE GENOMIC DNA]</scope>
    <source>
        <strain evidence="4 5">130</strain>
    </source>
</reference>
<dbReference type="GO" id="GO:0016301">
    <property type="term" value="F:kinase activity"/>
    <property type="evidence" value="ECO:0007669"/>
    <property type="project" value="UniProtKB-KW"/>
</dbReference>
<evidence type="ECO:0000313" key="5">
    <source>
        <dbReference type="Proteomes" id="UP000295198"/>
    </source>
</evidence>
<dbReference type="RefSeq" id="WP_134714028.1">
    <property type="nucleotide sequence ID" value="NZ_SDKM01000003.1"/>
</dbReference>
<evidence type="ECO:0000313" key="4">
    <source>
        <dbReference type="EMBL" id="RYP88363.1"/>
    </source>
</evidence>
<dbReference type="SUPFAM" id="SSF53613">
    <property type="entry name" value="Ribokinase-like"/>
    <property type="match status" value="1"/>
</dbReference>
<dbReference type="CDD" id="cd01941">
    <property type="entry name" value="YeiC_kinase_like"/>
    <property type="match status" value="1"/>
</dbReference>
<keyword evidence="2 4" id="KW-0418">Kinase</keyword>
<dbReference type="InterPro" id="IPR011611">
    <property type="entry name" value="PfkB_dom"/>
</dbReference>
<organism evidence="4 5">
    <name type="scientific">Nocardioides guangzhouensis</name>
    <dbReference type="NCBI Taxonomy" id="2497878"/>
    <lineage>
        <taxon>Bacteria</taxon>
        <taxon>Bacillati</taxon>
        <taxon>Actinomycetota</taxon>
        <taxon>Actinomycetes</taxon>
        <taxon>Propionibacteriales</taxon>
        <taxon>Nocardioidaceae</taxon>
        <taxon>Nocardioides</taxon>
    </lineage>
</organism>
<dbReference type="EMBL" id="SDKM01000003">
    <property type="protein sequence ID" value="RYP88363.1"/>
    <property type="molecule type" value="Genomic_DNA"/>
</dbReference>
<dbReference type="PANTHER" id="PTHR10584">
    <property type="entry name" value="SUGAR KINASE"/>
    <property type="match status" value="1"/>
</dbReference>
<evidence type="ECO:0000256" key="2">
    <source>
        <dbReference type="ARBA" id="ARBA00022777"/>
    </source>
</evidence>
<dbReference type="InterPro" id="IPR002173">
    <property type="entry name" value="Carboh/pur_kinase_PfkB_CS"/>
</dbReference>
<sequence length="312" mass="32008">MTEAKALVVVVGGANVDVKARSSVRAVARTSNPGSARLSSGGVGRNIAENLARLGIATHLVSAVGNDPLGDQLVRSTAEAGVGVEHVARLDRPTGSYTAVLDADGELLVAVADMAAVDAIDESHVQAAGDLLSRADLVVLDGNLAPETMAAAARAAGDRPLVLDPVSVPKAERCRALLGGRQPWHLVTPDHLELAALTGLPTTYERQVATACARLHEQGVTWVWVREGERGSLLSGPDGATHLPAIPTRVVDVTGAGDAMLAAWCHGVLTGRSPLEAARLGHAAAALTIASDDTVRTDLTPALLEKTSGGFA</sequence>
<dbReference type="Pfam" id="PF00294">
    <property type="entry name" value="PfkB"/>
    <property type="match status" value="1"/>
</dbReference>
<dbReference type="OrthoDB" id="9808601at2"/>
<dbReference type="AlphaFoldDB" id="A0A4Q4ZJA7"/>
<name>A0A4Q4ZJA7_9ACTN</name>
<keyword evidence="5" id="KW-1185">Reference proteome</keyword>
<comment type="caution">
    <text evidence="4">The sequence shown here is derived from an EMBL/GenBank/DDBJ whole genome shotgun (WGS) entry which is preliminary data.</text>
</comment>
<accession>A0A4Q4ZJA7</accession>
<keyword evidence="1" id="KW-0808">Transferase</keyword>
<protein>
    <submittedName>
        <fullName evidence="4">Carbohydrate kinase</fullName>
    </submittedName>
</protein>
<dbReference type="Gene3D" id="3.40.1190.20">
    <property type="match status" value="1"/>
</dbReference>
<evidence type="ECO:0000259" key="3">
    <source>
        <dbReference type="Pfam" id="PF00294"/>
    </source>
</evidence>
<dbReference type="PANTHER" id="PTHR10584:SF166">
    <property type="entry name" value="RIBOKINASE"/>
    <property type="match status" value="1"/>
</dbReference>